<dbReference type="Proteomes" id="UP000503129">
    <property type="component" value="Chromosome"/>
</dbReference>
<comment type="cofactor">
    <cofactor evidence="1">
        <name>FAD</name>
        <dbReference type="ChEBI" id="CHEBI:57692"/>
    </cofactor>
</comment>
<name>A0A856MDT5_9CYAN</name>
<accession>A0A856MDT5</accession>
<dbReference type="KEGG" id="bsen:DP114_07990"/>
<dbReference type="Gene3D" id="3.50.50.60">
    <property type="entry name" value="FAD/NAD(P)-binding domain"/>
    <property type="match status" value="2"/>
</dbReference>
<comment type="similarity">
    <text evidence="2">Belongs to the GMC oxidoreductase family.</text>
</comment>
<keyword evidence="5" id="KW-0560">Oxidoreductase</keyword>
<evidence type="ECO:0000256" key="4">
    <source>
        <dbReference type="ARBA" id="ARBA00022827"/>
    </source>
</evidence>
<keyword evidence="3" id="KW-0285">Flavoprotein</keyword>
<dbReference type="InterPro" id="IPR051473">
    <property type="entry name" value="P2Ox-like"/>
</dbReference>
<dbReference type="PANTHER" id="PTHR42784">
    <property type="entry name" value="PYRANOSE 2-OXIDASE"/>
    <property type="match status" value="1"/>
</dbReference>
<evidence type="ECO:0000256" key="3">
    <source>
        <dbReference type="ARBA" id="ARBA00022630"/>
    </source>
</evidence>
<evidence type="ECO:0000256" key="1">
    <source>
        <dbReference type="ARBA" id="ARBA00001974"/>
    </source>
</evidence>
<evidence type="ECO:0000256" key="2">
    <source>
        <dbReference type="ARBA" id="ARBA00010790"/>
    </source>
</evidence>
<feature type="domain" description="Glucose-methanol-choline oxidoreductase C-terminal" evidence="6">
    <location>
        <begin position="397"/>
        <end position="524"/>
    </location>
</feature>
<evidence type="ECO:0000313" key="8">
    <source>
        <dbReference type="Proteomes" id="UP000503129"/>
    </source>
</evidence>
<dbReference type="AlphaFoldDB" id="A0A856MDT5"/>
<keyword evidence="4" id="KW-0274">FAD</keyword>
<dbReference type="InterPro" id="IPR036188">
    <property type="entry name" value="FAD/NAD-bd_sf"/>
</dbReference>
<sequence>MRFSDLSQFDDDFFIETDLCIVGSGPAGLSIAKEFAGTKIKVWILESGGFEKESDTEALCKIENVGVSRKDNTRNRLYGGTSHTWTGRCAPFNPTDFQKRSWIPYSGWDLKYEELEPLLERAGKILGLGPNCYDNRLWELFKVLPATPNMDSKFLDTTFWQFSKSLKERGEPIRFGRDFFIDNSPNIEVLLHANVTHINTNELGTCFESVEVRTLEGKRAFVKAKALVLSCGGMENARLLLASNRIIPNGIGNQNDVVGRFLMDHSLCVIGSFAHQSAYSVRNRFGHYLIKDKQQTHVYLHGLSLSPKIQEQENLLRCDAYLEEYNPLPNDSWSAIRRLKSTLRKRECIKQSTQDIFTILSNFREISSGFHRRYVKRRPPLIKFERIELHCMLEQLPDPESRITLSSNQKDRLNMPLAKVNWKVNSLERQTAQRMSQLITQEFQRIGFPTPHLSGWLDKEENWTQNFEDKAHHTGTTRMSANPKEGVVNVNSQVHEVNGLFVAGSSTFPTSGTANSTLMIVALALRLADHLKYNYFKAS</sequence>
<dbReference type="GO" id="GO:0016614">
    <property type="term" value="F:oxidoreductase activity, acting on CH-OH group of donors"/>
    <property type="evidence" value="ECO:0007669"/>
    <property type="project" value="InterPro"/>
</dbReference>
<protein>
    <submittedName>
        <fullName evidence="7">GMC family oxidoreductase</fullName>
    </submittedName>
</protein>
<dbReference type="RefSeq" id="WP_169265525.1">
    <property type="nucleotide sequence ID" value="NZ_CAWOXK010000001.1"/>
</dbReference>
<evidence type="ECO:0000313" key="7">
    <source>
        <dbReference type="EMBL" id="QDL07851.1"/>
    </source>
</evidence>
<proteinExistence type="inferred from homology"/>
<organism evidence="7 8">
    <name type="scientific">Brasilonema sennae CENA114</name>
    <dbReference type="NCBI Taxonomy" id="415709"/>
    <lineage>
        <taxon>Bacteria</taxon>
        <taxon>Bacillati</taxon>
        <taxon>Cyanobacteriota</taxon>
        <taxon>Cyanophyceae</taxon>
        <taxon>Nostocales</taxon>
        <taxon>Scytonemataceae</taxon>
        <taxon>Brasilonema</taxon>
        <taxon>Bromeliae group (in: Brasilonema)</taxon>
    </lineage>
</organism>
<dbReference type="Pfam" id="PF05199">
    <property type="entry name" value="GMC_oxred_C"/>
    <property type="match status" value="1"/>
</dbReference>
<dbReference type="PANTHER" id="PTHR42784:SF1">
    <property type="entry name" value="PYRANOSE 2-OXIDASE"/>
    <property type="match status" value="1"/>
</dbReference>
<evidence type="ECO:0000259" key="6">
    <source>
        <dbReference type="Pfam" id="PF05199"/>
    </source>
</evidence>
<dbReference type="EMBL" id="CP030118">
    <property type="protein sequence ID" value="QDL07851.1"/>
    <property type="molecule type" value="Genomic_DNA"/>
</dbReference>
<keyword evidence="8" id="KW-1185">Reference proteome</keyword>
<evidence type="ECO:0000256" key="5">
    <source>
        <dbReference type="ARBA" id="ARBA00023002"/>
    </source>
</evidence>
<gene>
    <name evidence="7" type="ORF">DP114_07990</name>
</gene>
<reference evidence="7 8" key="1">
    <citation type="submission" date="2018-06" db="EMBL/GenBank/DDBJ databases">
        <title>Comparative genomics of Brasilonema spp. strains.</title>
        <authorList>
            <person name="Alvarenga D.O."/>
            <person name="Fiore M.F."/>
            <person name="Varani A.M."/>
        </authorList>
    </citation>
    <scope>NUCLEOTIDE SEQUENCE [LARGE SCALE GENOMIC DNA]</scope>
    <source>
        <strain evidence="7 8">CENA114</strain>
    </source>
</reference>
<dbReference type="InterPro" id="IPR007867">
    <property type="entry name" value="GMC_OxRtase_C"/>
</dbReference>
<dbReference type="SUPFAM" id="SSF51905">
    <property type="entry name" value="FAD/NAD(P)-binding domain"/>
    <property type="match status" value="1"/>
</dbReference>
<dbReference type="SUPFAM" id="SSF54373">
    <property type="entry name" value="FAD-linked reductases, C-terminal domain"/>
    <property type="match status" value="1"/>
</dbReference>